<evidence type="ECO:0000256" key="6">
    <source>
        <dbReference type="ARBA" id="ARBA00023136"/>
    </source>
</evidence>
<dbReference type="Proteomes" id="UP000004994">
    <property type="component" value="Chromosome 5"/>
</dbReference>
<organism evidence="8">
    <name type="scientific">Solanum lycopersicum</name>
    <name type="common">Tomato</name>
    <name type="synonym">Lycopersicon esculentum</name>
    <dbReference type="NCBI Taxonomy" id="4081"/>
    <lineage>
        <taxon>Eukaryota</taxon>
        <taxon>Viridiplantae</taxon>
        <taxon>Streptophyta</taxon>
        <taxon>Embryophyta</taxon>
        <taxon>Tracheophyta</taxon>
        <taxon>Spermatophyta</taxon>
        <taxon>Magnoliopsida</taxon>
        <taxon>eudicotyledons</taxon>
        <taxon>Gunneridae</taxon>
        <taxon>Pentapetalae</taxon>
        <taxon>asterids</taxon>
        <taxon>lamiids</taxon>
        <taxon>Solanales</taxon>
        <taxon>Solanaceae</taxon>
        <taxon>Solanoideae</taxon>
        <taxon>Solaneae</taxon>
        <taxon>Solanum</taxon>
        <taxon>Solanum subgen. Lycopersicon</taxon>
    </lineage>
</organism>
<dbReference type="EnsemblPlants" id="Solyc05g046370.1.1">
    <property type="protein sequence ID" value="Solyc05g046370.1.1.1"/>
    <property type="gene ID" value="Solyc05g046370.1"/>
</dbReference>
<dbReference type="OMA" id="YKISLVW"/>
<feature type="transmembrane region" description="Helical" evidence="7">
    <location>
        <begin position="37"/>
        <end position="61"/>
    </location>
</feature>
<dbReference type="InterPro" id="IPR004813">
    <property type="entry name" value="OPT"/>
</dbReference>
<dbReference type="PANTHER" id="PTHR31645">
    <property type="entry name" value="OLIGOPEPTIDE TRANSPORTER YGL114W-RELATED"/>
    <property type="match status" value="1"/>
</dbReference>
<evidence type="ECO:0000256" key="5">
    <source>
        <dbReference type="ARBA" id="ARBA00022989"/>
    </source>
</evidence>
<evidence type="ECO:0000256" key="1">
    <source>
        <dbReference type="ARBA" id="ARBA00004141"/>
    </source>
</evidence>
<sequence length="71" mass="7707">MAIPFYLGGYFAIEKCLGSSILLVWQMYNRQKAKDFGFAMASALICGDSLWGIPASILALAGVKALFCLKL</sequence>
<evidence type="ECO:0000313" key="8">
    <source>
        <dbReference type="EnsemblPlants" id="Solyc05g046370.1.1.1"/>
    </source>
</evidence>
<dbReference type="GO" id="GO:0016020">
    <property type="term" value="C:membrane"/>
    <property type="evidence" value="ECO:0007669"/>
    <property type="project" value="UniProtKB-SubCell"/>
</dbReference>
<dbReference type="PaxDb" id="4081-Solyc05g046370.1.1"/>
<evidence type="ECO:0000256" key="7">
    <source>
        <dbReference type="SAM" id="Phobius"/>
    </source>
</evidence>
<evidence type="ECO:0000256" key="3">
    <source>
        <dbReference type="ARBA" id="ARBA00022448"/>
    </source>
</evidence>
<proteinExistence type="inferred from homology"/>
<keyword evidence="6 7" id="KW-0472">Membrane</keyword>
<dbReference type="GO" id="GO:0035673">
    <property type="term" value="F:oligopeptide transmembrane transporter activity"/>
    <property type="evidence" value="ECO:0007669"/>
    <property type="project" value="InterPro"/>
</dbReference>
<name>A0A3Q7GL44_SOLLC</name>
<evidence type="ECO:0000256" key="4">
    <source>
        <dbReference type="ARBA" id="ARBA00022692"/>
    </source>
</evidence>
<dbReference type="SMR" id="A0A3Q7GL44"/>
<reference evidence="8" key="2">
    <citation type="submission" date="2019-01" db="UniProtKB">
        <authorList>
            <consortium name="EnsemblPlants"/>
        </authorList>
    </citation>
    <scope>IDENTIFICATION</scope>
    <source>
        <strain evidence="8">cv. Heinz 1706</strain>
    </source>
</reference>
<dbReference type="AlphaFoldDB" id="A0A3Q7GL44"/>
<evidence type="ECO:0000313" key="9">
    <source>
        <dbReference type="Proteomes" id="UP000004994"/>
    </source>
</evidence>
<accession>A0A3Q7GL44</accession>
<dbReference type="Pfam" id="PF03169">
    <property type="entry name" value="OPT"/>
    <property type="match status" value="1"/>
</dbReference>
<comment type="similarity">
    <text evidence="2">Belongs to the YSL (TC 2.A.67.2) family.</text>
</comment>
<keyword evidence="9" id="KW-1185">Reference proteome</keyword>
<dbReference type="InParanoid" id="A0A3Q7GL44"/>
<keyword evidence="4 7" id="KW-0812">Transmembrane</keyword>
<dbReference type="STRING" id="4081.A0A3Q7GL44"/>
<keyword evidence="5 7" id="KW-1133">Transmembrane helix</keyword>
<evidence type="ECO:0000256" key="2">
    <source>
        <dbReference type="ARBA" id="ARBA00010276"/>
    </source>
</evidence>
<protein>
    <submittedName>
        <fullName evidence="8">Uncharacterized protein</fullName>
    </submittedName>
</protein>
<comment type="subcellular location">
    <subcellularLocation>
        <location evidence="1">Membrane</location>
        <topology evidence="1">Multi-pass membrane protein</topology>
    </subcellularLocation>
</comment>
<feature type="transmembrane region" description="Helical" evidence="7">
    <location>
        <begin position="6"/>
        <end position="25"/>
    </location>
</feature>
<dbReference type="Gramene" id="Solyc05g046370.1.1">
    <property type="protein sequence ID" value="Solyc05g046370.1.1.1"/>
    <property type="gene ID" value="Solyc05g046370.1"/>
</dbReference>
<dbReference type="PANTHER" id="PTHR31645:SF87">
    <property type="entry name" value="OLIGOPEPTIDE TRANSPORTER OPT FAMILY"/>
    <property type="match status" value="1"/>
</dbReference>
<dbReference type="InterPro" id="IPR045035">
    <property type="entry name" value="YSL-like"/>
</dbReference>
<reference evidence="8" key="1">
    <citation type="journal article" date="2012" name="Nature">
        <title>The tomato genome sequence provides insights into fleshy fruit evolution.</title>
        <authorList>
            <consortium name="Tomato Genome Consortium"/>
        </authorList>
    </citation>
    <scope>NUCLEOTIDE SEQUENCE [LARGE SCALE GENOMIC DNA]</scope>
    <source>
        <strain evidence="8">cv. Heinz 1706</strain>
    </source>
</reference>
<keyword evidence="3" id="KW-0813">Transport</keyword>